<evidence type="ECO:0000313" key="3">
    <source>
        <dbReference type="EMBL" id="EQC27595.1"/>
    </source>
</evidence>
<dbReference type="Proteomes" id="UP000030762">
    <property type="component" value="Unassembled WGS sequence"/>
</dbReference>
<dbReference type="STRING" id="1156394.T0Q2H8"/>
<dbReference type="InParanoid" id="T0Q2H8"/>
<dbReference type="EMBL" id="JH767206">
    <property type="protein sequence ID" value="EQC27595.1"/>
    <property type="molecule type" value="Genomic_DNA"/>
</dbReference>
<dbReference type="SUPFAM" id="SSF52129">
    <property type="entry name" value="Caspase-like"/>
    <property type="match status" value="1"/>
</dbReference>
<gene>
    <name evidence="3" type="ORF">SDRG_14649</name>
</gene>
<evidence type="ECO:0000313" key="4">
    <source>
        <dbReference type="Proteomes" id="UP000030762"/>
    </source>
</evidence>
<dbReference type="AlphaFoldDB" id="T0Q2H8"/>
<proteinExistence type="predicted"/>
<feature type="region of interest" description="Disordered" evidence="1">
    <location>
        <begin position="99"/>
        <end position="149"/>
    </location>
</feature>
<dbReference type="VEuPathDB" id="FungiDB:SDRG_14649"/>
<dbReference type="InterPro" id="IPR024983">
    <property type="entry name" value="CHAT_dom"/>
</dbReference>
<dbReference type="OrthoDB" id="431454at2759"/>
<evidence type="ECO:0000256" key="1">
    <source>
        <dbReference type="SAM" id="MobiDB-lite"/>
    </source>
</evidence>
<reference evidence="3 4" key="1">
    <citation type="submission" date="2012-04" db="EMBL/GenBank/DDBJ databases">
        <title>The Genome Sequence of Saprolegnia declina VS20.</title>
        <authorList>
            <consortium name="The Broad Institute Genome Sequencing Platform"/>
            <person name="Russ C."/>
            <person name="Nusbaum C."/>
            <person name="Tyler B."/>
            <person name="van West P."/>
            <person name="Dieguez-Uribeondo J."/>
            <person name="de Bruijn I."/>
            <person name="Tripathy S."/>
            <person name="Jiang R."/>
            <person name="Young S.K."/>
            <person name="Zeng Q."/>
            <person name="Gargeya S."/>
            <person name="Fitzgerald M."/>
            <person name="Haas B."/>
            <person name="Abouelleil A."/>
            <person name="Alvarado L."/>
            <person name="Arachchi H.M."/>
            <person name="Berlin A."/>
            <person name="Chapman S.B."/>
            <person name="Goldberg J."/>
            <person name="Griggs A."/>
            <person name="Gujja S."/>
            <person name="Hansen M."/>
            <person name="Howarth C."/>
            <person name="Imamovic A."/>
            <person name="Larimer J."/>
            <person name="McCowen C."/>
            <person name="Montmayeur A."/>
            <person name="Murphy C."/>
            <person name="Neiman D."/>
            <person name="Pearson M."/>
            <person name="Priest M."/>
            <person name="Roberts A."/>
            <person name="Saif S."/>
            <person name="Shea T."/>
            <person name="Sisk P."/>
            <person name="Sykes S."/>
            <person name="Wortman J."/>
            <person name="Nusbaum C."/>
            <person name="Birren B."/>
        </authorList>
    </citation>
    <scope>NUCLEOTIDE SEQUENCE [LARGE SCALE GENOMIC DNA]</scope>
    <source>
        <strain evidence="3 4">VS20</strain>
    </source>
</reference>
<evidence type="ECO:0000259" key="2">
    <source>
        <dbReference type="Pfam" id="PF12770"/>
    </source>
</evidence>
<dbReference type="InterPro" id="IPR029030">
    <property type="entry name" value="Caspase-like_dom_sf"/>
</dbReference>
<keyword evidence="4" id="KW-1185">Reference proteome</keyword>
<dbReference type="InterPro" id="IPR027417">
    <property type="entry name" value="P-loop_NTPase"/>
</dbReference>
<dbReference type="GeneID" id="19955376"/>
<organism evidence="3 4">
    <name type="scientific">Saprolegnia diclina (strain VS20)</name>
    <dbReference type="NCBI Taxonomy" id="1156394"/>
    <lineage>
        <taxon>Eukaryota</taxon>
        <taxon>Sar</taxon>
        <taxon>Stramenopiles</taxon>
        <taxon>Oomycota</taxon>
        <taxon>Saprolegniomycetes</taxon>
        <taxon>Saprolegniales</taxon>
        <taxon>Saprolegniaceae</taxon>
        <taxon>Saprolegnia</taxon>
    </lineage>
</organism>
<name>T0Q2H8_SAPDV</name>
<dbReference type="RefSeq" id="XP_008619015.1">
    <property type="nucleotide sequence ID" value="XM_008620793.1"/>
</dbReference>
<dbReference type="SUPFAM" id="SSF52540">
    <property type="entry name" value="P-loop containing nucleoside triphosphate hydrolases"/>
    <property type="match status" value="1"/>
</dbReference>
<feature type="compositionally biased region" description="Low complexity" evidence="1">
    <location>
        <begin position="119"/>
        <end position="131"/>
    </location>
</feature>
<protein>
    <recommendedName>
        <fullName evidence="2">CHAT domain-containing protein</fullName>
    </recommendedName>
</protein>
<accession>T0Q2H8</accession>
<sequence length="594" mass="65040">MNWVAFFIKPSTELVDVGDMCETLGLDSGASAHSLRVKRNLWMLNDDQVTVVSVDSKTTYRVAASAMCEVISKLSGAGEARRILALLQEARRAYRTRLEKAGEPKAKKIKTHHMPVAAPSRTTSTPARQPRPAAPVTPAPATVQHEGAPRRSTRRFVTFMYASPYLVMAPKGGLVLCSHADVEAEYEAVVKGLAVASYAEHGEQSYQRSTTAPVAVRPLVATRSNLQQVELEGCSVLHFAGHGIKEGALLFENNKMAGDLVHVQEVVKYFKTDKPRLVILLACHSETMAPAFLAAGVKHVVAISAKWAIDEDAVNVFAWTLHQSLASGRSVASSVSHAQASVRESDIKDADEEADNFVLLPRGADHSEVIFPSTFHDSDVVHGDPFPRLRRDELPKEVHEYKERQIEEGLVCGLFAAKKTSIVWLHGPQDAGKTQLACSAARALEFRRVFPRGITFIRVPPSSAACACAADTTLAALKLQVDTWLAATVDRGMLHEFNPATLVVLDGIDALVASPAFVSWLDELCFMKSFVHFLVTSRAVPTDINKLQNPNRVRAIYVSCHSSLESDTPLHRRFDPLDEYGDYNLAASVKDEDM</sequence>
<dbReference type="Gene3D" id="3.40.50.300">
    <property type="entry name" value="P-loop containing nucleotide triphosphate hydrolases"/>
    <property type="match status" value="1"/>
</dbReference>
<feature type="domain" description="CHAT" evidence="2">
    <location>
        <begin position="151"/>
        <end position="349"/>
    </location>
</feature>
<dbReference type="Pfam" id="PF12770">
    <property type="entry name" value="CHAT"/>
    <property type="match status" value="1"/>
</dbReference>